<evidence type="ECO:0000313" key="2">
    <source>
        <dbReference type="Proteomes" id="UP001148838"/>
    </source>
</evidence>
<reference evidence="1 2" key="1">
    <citation type="journal article" date="2022" name="Allergy">
        <title>Genome assembly and annotation of Periplaneta americana reveal a comprehensive cockroach allergen profile.</title>
        <authorList>
            <person name="Wang L."/>
            <person name="Xiong Q."/>
            <person name="Saelim N."/>
            <person name="Wang L."/>
            <person name="Nong W."/>
            <person name="Wan A.T."/>
            <person name="Shi M."/>
            <person name="Liu X."/>
            <person name="Cao Q."/>
            <person name="Hui J.H.L."/>
            <person name="Sookrung N."/>
            <person name="Leung T.F."/>
            <person name="Tungtrongchitr A."/>
            <person name="Tsui S.K.W."/>
        </authorList>
    </citation>
    <scope>NUCLEOTIDE SEQUENCE [LARGE SCALE GENOMIC DNA]</scope>
    <source>
        <strain evidence="1">PWHHKU_190912</strain>
    </source>
</reference>
<dbReference type="EMBL" id="JAJSOF020000027">
    <property type="protein sequence ID" value="KAJ4433182.1"/>
    <property type="molecule type" value="Genomic_DNA"/>
</dbReference>
<evidence type="ECO:0000313" key="1">
    <source>
        <dbReference type="EMBL" id="KAJ4433182.1"/>
    </source>
</evidence>
<comment type="caution">
    <text evidence="1">The sequence shown here is derived from an EMBL/GenBank/DDBJ whole genome shotgun (WGS) entry which is preliminary data.</text>
</comment>
<protein>
    <submittedName>
        <fullName evidence="1">Uncharacterized protein</fullName>
    </submittedName>
</protein>
<gene>
    <name evidence="1" type="ORF">ANN_15439</name>
</gene>
<keyword evidence="2" id="KW-1185">Reference proteome</keyword>
<proteinExistence type="predicted"/>
<sequence>MRIQRKFSERYWGERQQQRIRKEINQSRFDAYPENIRYNLIVAGPRGFGETIDLLTALDGSDATHYECSGQADYEHGSVFQQLGAPPHYCGAVRGFLNANFHNSLDEGNNGNKKLYRLPGKSHNSDAVAKRRNTALQTRVRASIRRKVGDALL</sequence>
<accession>A0ABQ8SGD8</accession>
<organism evidence="1 2">
    <name type="scientific">Periplaneta americana</name>
    <name type="common">American cockroach</name>
    <name type="synonym">Blatta americana</name>
    <dbReference type="NCBI Taxonomy" id="6978"/>
    <lineage>
        <taxon>Eukaryota</taxon>
        <taxon>Metazoa</taxon>
        <taxon>Ecdysozoa</taxon>
        <taxon>Arthropoda</taxon>
        <taxon>Hexapoda</taxon>
        <taxon>Insecta</taxon>
        <taxon>Pterygota</taxon>
        <taxon>Neoptera</taxon>
        <taxon>Polyneoptera</taxon>
        <taxon>Dictyoptera</taxon>
        <taxon>Blattodea</taxon>
        <taxon>Blattoidea</taxon>
        <taxon>Blattidae</taxon>
        <taxon>Blattinae</taxon>
        <taxon>Periplaneta</taxon>
    </lineage>
</organism>
<name>A0ABQ8SGD8_PERAM</name>
<dbReference type="Proteomes" id="UP001148838">
    <property type="component" value="Unassembled WGS sequence"/>
</dbReference>